<proteinExistence type="predicted"/>
<dbReference type="Proteomes" id="UP001056120">
    <property type="component" value="Linkage Group LG08"/>
</dbReference>
<keyword evidence="2" id="KW-1185">Reference proteome</keyword>
<comment type="caution">
    <text evidence="1">The sequence shown here is derived from an EMBL/GenBank/DDBJ whole genome shotgun (WGS) entry which is preliminary data.</text>
</comment>
<dbReference type="EMBL" id="CM042025">
    <property type="protein sequence ID" value="KAI3806776.1"/>
    <property type="molecule type" value="Genomic_DNA"/>
</dbReference>
<sequence length="115" mass="13562">MEKEYATGGERTVDLNSTEHSITTKNQRCEGKEWCVEEQESVAIIQTMKLPSSFYQKNQSLENRSLLYRRIVEVNSHFIPEEFLKDQTMNFQFLFYSRELQRVSNSQTLERGDGK</sequence>
<reference evidence="2" key="1">
    <citation type="journal article" date="2022" name="Mol. Ecol. Resour.">
        <title>The genomes of chicory, endive, great burdock and yacon provide insights into Asteraceae palaeo-polyploidization history and plant inulin production.</title>
        <authorList>
            <person name="Fan W."/>
            <person name="Wang S."/>
            <person name="Wang H."/>
            <person name="Wang A."/>
            <person name="Jiang F."/>
            <person name="Liu H."/>
            <person name="Zhao H."/>
            <person name="Xu D."/>
            <person name="Zhang Y."/>
        </authorList>
    </citation>
    <scope>NUCLEOTIDE SEQUENCE [LARGE SCALE GENOMIC DNA]</scope>
    <source>
        <strain evidence="2">cv. Yunnan</strain>
    </source>
</reference>
<name>A0ACB9IGZ8_9ASTR</name>
<organism evidence="1 2">
    <name type="scientific">Smallanthus sonchifolius</name>
    <dbReference type="NCBI Taxonomy" id="185202"/>
    <lineage>
        <taxon>Eukaryota</taxon>
        <taxon>Viridiplantae</taxon>
        <taxon>Streptophyta</taxon>
        <taxon>Embryophyta</taxon>
        <taxon>Tracheophyta</taxon>
        <taxon>Spermatophyta</taxon>
        <taxon>Magnoliopsida</taxon>
        <taxon>eudicotyledons</taxon>
        <taxon>Gunneridae</taxon>
        <taxon>Pentapetalae</taxon>
        <taxon>asterids</taxon>
        <taxon>campanulids</taxon>
        <taxon>Asterales</taxon>
        <taxon>Asteraceae</taxon>
        <taxon>Asteroideae</taxon>
        <taxon>Heliantheae alliance</taxon>
        <taxon>Millerieae</taxon>
        <taxon>Smallanthus</taxon>
    </lineage>
</organism>
<gene>
    <name evidence="1" type="ORF">L1987_22691</name>
</gene>
<evidence type="ECO:0000313" key="2">
    <source>
        <dbReference type="Proteomes" id="UP001056120"/>
    </source>
</evidence>
<reference evidence="1 2" key="2">
    <citation type="journal article" date="2022" name="Mol. Ecol. Resour.">
        <title>The genomes of chicory, endive, great burdock and yacon provide insights into Asteraceae paleo-polyploidization history and plant inulin production.</title>
        <authorList>
            <person name="Fan W."/>
            <person name="Wang S."/>
            <person name="Wang H."/>
            <person name="Wang A."/>
            <person name="Jiang F."/>
            <person name="Liu H."/>
            <person name="Zhao H."/>
            <person name="Xu D."/>
            <person name="Zhang Y."/>
        </authorList>
    </citation>
    <scope>NUCLEOTIDE SEQUENCE [LARGE SCALE GENOMIC DNA]</scope>
    <source>
        <strain evidence="2">cv. Yunnan</strain>
        <tissue evidence="1">Leaves</tissue>
    </source>
</reference>
<protein>
    <submittedName>
        <fullName evidence="1">Uncharacterized protein</fullName>
    </submittedName>
</protein>
<evidence type="ECO:0000313" key="1">
    <source>
        <dbReference type="EMBL" id="KAI3806776.1"/>
    </source>
</evidence>
<accession>A0ACB9IGZ8</accession>